<dbReference type="InterPro" id="IPR001387">
    <property type="entry name" value="Cro/C1-type_HTH"/>
</dbReference>
<keyword evidence="1" id="KW-0238">DNA-binding</keyword>
<comment type="caution">
    <text evidence="3">The sequence shown here is derived from an EMBL/GenBank/DDBJ whole genome shotgun (WGS) entry which is preliminary data.</text>
</comment>
<dbReference type="PANTHER" id="PTHR46558">
    <property type="entry name" value="TRACRIPTIONAL REGULATORY PROTEIN-RELATED-RELATED"/>
    <property type="match status" value="1"/>
</dbReference>
<evidence type="ECO:0000259" key="2">
    <source>
        <dbReference type="PROSITE" id="PS50943"/>
    </source>
</evidence>
<dbReference type="PROSITE" id="PS50943">
    <property type="entry name" value="HTH_CROC1"/>
    <property type="match status" value="1"/>
</dbReference>
<feature type="domain" description="HTH cro/C1-type" evidence="2">
    <location>
        <begin position="5"/>
        <end position="59"/>
    </location>
</feature>
<dbReference type="PANTHER" id="PTHR46558:SF4">
    <property type="entry name" value="DNA-BIDING PHAGE PROTEIN"/>
    <property type="match status" value="1"/>
</dbReference>
<dbReference type="SUPFAM" id="SSF47413">
    <property type="entry name" value="lambda repressor-like DNA-binding domains"/>
    <property type="match status" value="1"/>
</dbReference>
<gene>
    <name evidence="3" type="ORF">ME791_10100</name>
</gene>
<dbReference type="EMBL" id="BNHY01000019">
    <property type="protein sequence ID" value="GHN33858.1"/>
    <property type="molecule type" value="Genomic_DNA"/>
</dbReference>
<dbReference type="RefSeq" id="WP_236160012.1">
    <property type="nucleotide sequence ID" value="NZ_BNHQ01000012.1"/>
</dbReference>
<name>A0ABD0AFH8_9LACO</name>
<dbReference type="SMART" id="SM00530">
    <property type="entry name" value="HTH_XRE"/>
    <property type="match status" value="1"/>
</dbReference>
<evidence type="ECO:0000313" key="3">
    <source>
        <dbReference type="EMBL" id="GHN33858.1"/>
    </source>
</evidence>
<dbReference type="GO" id="GO:0003677">
    <property type="term" value="F:DNA binding"/>
    <property type="evidence" value="ECO:0007669"/>
    <property type="project" value="UniProtKB-KW"/>
</dbReference>
<sequence>MKNRIKEFRNKRKLRQEDLAEKLSVTRQTIIAVENDKYNPSLELAMKMANFLETTVEELFELEEEK</sequence>
<accession>A0ABD0AFH8</accession>
<evidence type="ECO:0000256" key="1">
    <source>
        <dbReference type="ARBA" id="ARBA00023125"/>
    </source>
</evidence>
<dbReference type="Pfam" id="PF01381">
    <property type="entry name" value="HTH_3"/>
    <property type="match status" value="1"/>
</dbReference>
<proteinExistence type="predicted"/>
<organism evidence="3 4">
    <name type="scientific">Lactobacillus delbrueckii</name>
    <dbReference type="NCBI Taxonomy" id="1584"/>
    <lineage>
        <taxon>Bacteria</taxon>
        <taxon>Bacillati</taxon>
        <taxon>Bacillota</taxon>
        <taxon>Bacilli</taxon>
        <taxon>Lactobacillales</taxon>
        <taxon>Lactobacillaceae</taxon>
        <taxon>Lactobacillus</taxon>
    </lineage>
</organism>
<dbReference type="Proteomes" id="UP001054884">
    <property type="component" value="Unassembled WGS sequence"/>
</dbReference>
<protein>
    <recommendedName>
        <fullName evidence="2">HTH cro/C1-type domain-containing protein</fullName>
    </recommendedName>
</protein>
<dbReference type="Gene3D" id="1.10.260.40">
    <property type="entry name" value="lambda repressor-like DNA-binding domains"/>
    <property type="match status" value="1"/>
</dbReference>
<dbReference type="AlphaFoldDB" id="A0ABD0AFH8"/>
<reference evidence="3 4" key="1">
    <citation type="journal article" date="2022" name="J. Dairy Sci.">
        <title>Genetic diversity of Lactobacillus delbrueckii isolated from raw milk in Hokkaido, Japan.</title>
        <authorList>
            <person name="Tsuchihashi H."/>
            <person name="Ichikawa A."/>
            <person name="Takeda M."/>
            <person name="Koizumi A."/>
            <person name="Mizoguchi C."/>
            <person name="Ishida T."/>
            <person name="Kimura K."/>
        </authorList>
    </citation>
    <scope>NUCLEOTIDE SEQUENCE [LARGE SCALE GENOMIC DNA]</scope>
    <source>
        <strain evidence="3 4">ME-791</strain>
    </source>
</reference>
<dbReference type="InterPro" id="IPR010982">
    <property type="entry name" value="Lambda_DNA-bd_dom_sf"/>
</dbReference>
<dbReference type="CDD" id="cd00093">
    <property type="entry name" value="HTH_XRE"/>
    <property type="match status" value="1"/>
</dbReference>
<evidence type="ECO:0000313" key="4">
    <source>
        <dbReference type="Proteomes" id="UP001054884"/>
    </source>
</evidence>